<evidence type="ECO:0000256" key="3">
    <source>
        <dbReference type="ARBA" id="ARBA00022946"/>
    </source>
</evidence>
<evidence type="ECO:0000313" key="7">
    <source>
        <dbReference type="Proteomes" id="UP000604825"/>
    </source>
</evidence>
<feature type="repeat" description="PPR" evidence="4">
    <location>
        <begin position="404"/>
        <end position="438"/>
    </location>
</feature>
<feature type="repeat" description="PPR" evidence="4">
    <location>
        <begin position="369"/>
        <end position="403"/>
    </location>
</feature>
<feature type="repeat" description="PPR" evidence="4">
    <location>
        <begin position="229"/>
        <end position="263"/>
    </location>
</feature>
<proteinExistence type="inferred from homology"/>
<feature type="repeat" description="PPR" evidence="4">
    <location>
        <begin position="509"/>
        <end position="543"/>
    </location>
</feature>
<dbReference type="PANTHER" id="PTHR47938:SF35">
    <property type="entry name" value="PENTATRICOPEPTIDE REPEAT-CONTAINING PROTEIN 4, MITOCHONDRIAL-RELATED"/>
    <property type="match status" value="1"/>
</dbReference>
<dbReference type="GO" id="GO:0005739">
    <property type="term" value="C:mitochondrion"/>
    <property type="evidence" value="ECO:0007669"/>
    <property type="project" value="TreeGrafter"/>
</dbReference>
<dbReference type="InterPro" id="IPR011990">
    <property type="entry name" value="TPR-like_helical_dom_sf"/>
</dbReference>
<organism evidence="6 7">
    <name type="scientific">Miscanthus lutarioriparius</name>
    <dbReference type="NCBI Taxonomy" id="422564"/>
    <lineage>
        <taxon>Eukaryota</taxon>
        <taxon>Viridiplantae</taxon>
        <taxon>Streptophyta</taxon>
        <taxon>Embryophyta</taxon>
        <taxon>Tracheophyta</taxon>
        <taxon>Spermatophyta</taxon>
        <taxon>Magnoliopsida</taxon>
        <taxon>Liliopsida</taxon>
        <taxon>Poales</taxon>
        <taxon>Poaceae</taxon>
        <taxon>PACMAD clade</taxon>
        <taxon>Panicoideae</taxon>
        <taxon>Andropogonodae</taxon>
        <taxon>Andropogoneae</taxon>
        <taxon>Saccharinae</taxon>
        <taxon>Miscanthus</taxon>
    </lineage>
</organism>
<reference evidence="6" key="1">
    <citation type="submission" date="2020-10" db="EMBL/GenBank/DDBJ databases">
        <authorList>
            <person name="Han B."/>
            <person name="Lu T."/>
            <person name="Zhao Q."/>
            <person name="Huang X."/>
            <person name="Zhao Y."/>
        </authorList>
    </citation>
    <scope>NUCLEOTIDE SEQUENCE</scope>
</reference>
<feature type="region of interest" description="Disordered" evidence="5">
    <location>
        <begin position="1"/>
        <end position="20"/>
    </location>
</feature>
<dbReference type="PROSITE" id="PS51375">
    <property type="entry name" value="PPR"/>
    <property type="match status" value="10"/>
</dbReference>
<feature type="repeat" description="PPR" evidence="4">
    <location>
        <begin position="264"/>
        <end position="298"/>
    </location>
</feature>
<dbReference type="Proteomes" id="UP000604825">
    <property type="component" value="Unassembled WGS sequence"/>
</dbReference>
<evidence type="ECO:0000256" key="2">
    <source>
        <dbReference type="ARBA" id="ARBA00022737"/>
    </source>
</evidence>
<accession>A0A811SLF4</accession>
<keyword evidence="3" id="KW-0809">Transit peptide</keyword>
<evidence type="ECO:0000313" key="6">
    <source>
        <dbReference type="EMBL" id="CAD6343741.1"/>
    </source>
</evidence>
<evidence type="ECO:0008006" key="8">
    <source>
        <dbReference type="Google" id="ProtNLM"/>
    </source>
</evidence>
<evidence type="ECO:0000256" key="4">
    <source>
        <dbReference type="PROSITE-ProRule" id="PRU00708"/>
    </source>
</evidence>
<comment type="similarity">
    <text evidence="1">Belongs to the PPR family. P subfamily.</text>
</comment>
<feature type="repeat" description="PPR" evidence="4">
    <location>
        <begin position="474"/>
        <end position="508"/>
    </location>
</feature>
<dbReference type="EMBL" id="CAJGYO010000827">
    <property type="protein sequence ID" value="CAD6343741.1"/>
    <property type="molecule type" value="Genomic_DNA"/>
</dbReference>
<dbReference type="GO" id="GO:0000963">
    <property type="term" value="P:mitochondrial RNA processing"/>
    <property type="evidence" value="ECO:0007669"/>
    <property type="project" value="TreeGrafter"/>
</dbReference>
<name>A0A811SLF4_9POAL</name>
<gene>
    <name evidence="6" type="ORF">NCGR_LOCUS67839</name>
</gene>
<dbReference type="NCBIfam" id="TIGR00756">
    <property type="entry name" value="PPR"/>
    <property type="match status" value="8"/>
</dbReference>
<feature type="repeat" description="PPR" evidence="4">
    <location>
        <begin position="629"/>
        <end position="663"/>
    </location>
</feature>
<evidence type="ECO:0000256" key="5">
    <source>
        <dbReference type="SAM" id="MobiDB-lite"/>
    </source>
</evidence>
<dbReference type="PANTHER" id="PTHR47938">
    <property type="entry name" value="RESPIRATORY COMPLEX I CHAPERONE (CIA84), PUTATIVE (AFU_ORTHOLOGUE AFUA_2G06020)-RELATED"/>
    <property type="match status" value="1"/>
</dbReference>
<dbReference type="InterPro" id="IPR002885">
    <property type="entry name" value="PPR_rpt"/>
</dbReference>
<sequence>MSARLLPRVTPLLPHRPRPSPAIPPALAASLARVLAARDTDPTWSRSLAALLPSPLPDARLAAAVSELGDADPDLAAALLSWHRAHHRHGGGGGPTPLAHSALLRLLARARRFDAADAALRSMSLAGGTPTRGSLGALAAAYADAGMEAKAAEACARARDLHGALPDAPHCNRLLRLLVERRRRGVRPEAGGADDYSTCVMVRGLCLEGRVEEGRGLIEARWGEGCVPDAVFYNVLIDGYCRRGDVGRGLLLLGEMETKGIMPTVVTYGAIIHWLGRKGDLMKIESLLGEMKARGLSPNVQIYNTVIYDCANAGEAMVASDLLVEMIGRGHTPDVVTLGALIHGLVVSGQVNDALIVREKMIERQVMPDANIYNVLISGLCKKRMLSAAKNLLEEMLEQKVQPDKFVYTTLIDGFIRSDKLSDARKIFEFMEEKGGCPDIVAYNTMIKGYCKFGMMNEAVMCMSSMRKVGCIPDEFTYTTLIDGYAKKGDIKAALRFLCDMMKRRCKPNVVTYASLICGYCNIGDTDSAEDLFASMQSEGLFPNVVHYTVLIGSLFKKDKAIQAAAYFEHMLLNHCSPNDATMHYLVNGLTNCRYGMINSNCSDTDQAHKKSALLDVFKGLISDGLDPRISAYNAIIFSLCRHNMLGKAMDLKDKMSNKGCLPDPITFLSLLYGFSSVGKSGKWRSALPNDFQQDEFEIICKRMTLFNQHVISPVRDEVSRILQLYAEEFQFLQQPEQRFAGS</sequence>
<dbReference type="FunFam" id="1.25.40.10:FF:000558">
    <property type="entry name" value="Pentatricopeptide repeat-containing protein At5g39710"/>
    <property type="match status" value="1"/>
</dbReference>
<keyword evidence="7" id="KW-1185">Reference proteome</keyword>
<dbReference type="OrthoDB" id="185373at2759"/>
<dbReference type="AlphaFoldDB" id="A0A811SLF4"/>
<feature type="repeat" description="PPR" evidence="4">
    <location>
        <begin position="334"/>
        <end position="368"/>
    </location>
</feature>
<protein>
    <recommendedName>
        <fullName evidence="8">Pentatricopeptide repeat-containing protein</fullName>
    </recommendedName>
</protein>
<dbReference type="GO" id="GO:0003729">
    <property type="term" value="F:mRNA binding"/>
    <property type="evidence" value="ECO:0007669"/>
    <property type="project" value="TreeGrafter"/>
</dbReference>
<feature type="repeat" description="PPR" evidence="4">
    <location>
        <begin position="299"/>
        <end position="333"/>
    </location>
</feature>
<dbReference type="Pfam" id="PF13041">
    <property type="entry name" value="PPR_2"/>
    <property type="match status" value="6"/>
</dbReference>
<keyword evidence="2" id="KW-0677">Repeat</keyword>
<feature type="repeat" description="PPR" evidence="4">
    <location>
        <begin position="439"/>
        <end position="473"/>
    </location>
</feature>
<dbReference type="Gene3D" id="1.25.40.10">
    <property type="entry name" value="Tetratricopeptide repeat domain"/>
    <property type="match status" value="6"/>
</dbReference>
<comment type="caution">
    <text evidence="6">The sequence shown here is derived from an EMBL/GenBank/DDBJ whole genome shotgun (WGS) entry which is preliminary data.</text>
</comment>
<evidence type="ECO:0000256" key="1">
    <source>
        <dbReference type="ARBA" id="ARBA00007626"/>
    </source>
</evidence>